<keyword evidence="5" id="KW-1185">Reference proteome</keyword>
<evidence type="ECO:0000313" key="5">
    <source>
        <dbReference type="Proteomes" id="UP001177592"/>
    </source>
</evidence>
<organism evidence="1">
    <name type="scientific">Arsenophonus nasoniae</name>
    <name type="common">son-killer infecting Nasonia vitripennis</name>
    <dbReference type="NCBI Taxonomy" id="638"/>
    <lineage>
        <taxon>Bacteria</taxon>
        <taxon>Pseudomonadati</taxon>
        <taxon>Pseudomonadota</taxon>
        <taxon>Gammaproteobacteria</taxon>
        <taxon>Enterobacterales</taxon>
        <taxon>Morganellaceae</taxon>
        <taxon>Arsenophonus</taxon>
    </lineage>
</organism>
<evidence type="ECO:0000313" key="1">
    <source>
        <dbReference type="EMBL" id="CBA74391.1"/>
    </source>
</evidence>
<accession>D2U158</accession>
<protein>
    <submittedName>
        <fullName evidence="1">Uncharacterized protein</fullName>
    </submittedName>
</protein>
<sequence>MPLKSEMAKKRHIKEKIITLLLNSHFSQNEIELLLTEIKNRKNRLLFQFEEVK</sequence>
<dbReference type="EMBL" id="CP123523">
    <property type="protein sequence ID" value="WGM04335.1"/>
    <property type="molecule type" value="Genomic_DNA"/>
</dbReference>
<dbReference type="Proteomes" id="UP001177592">
    <property type="component" value="Chromosome"/>
</dbReference>
<reference evidence="1" key="1">
    <citation type="journal article" date="2010" name="Insect Mol. Biol.">
        <title>The draft genome sequence of Arsenophonus nasoniae, son-killer bacterium of Nasonia vitripennis, reveals genes associated with virulence and symbiosis.</title>
        <authorList>
            <person name="Wilkes T."/>
            <person name="Darby A.C."/>
            <person name="Choi J."/>
            <person name="Colborne J.K."/>
            <person name="Werren J.H."/>
            <person name="Hurst G.D.D."/>
        </authorList>
    </citation>
    <scope>NUCLEOTIDE SEQUENCE</scope>
</reference>
<dbReference type="EMBL" id="CP038613">
    <property type="protein sequence ID" value="QBY44020.1"/>
    <property type="molecule type" value="Genomic_DNA"/>
</dbReference>
<dbReference type="Proteomes" id="UP000295134">
    <property type="component" value="Chromosome"/>
</dbReference>
<dbReference type="RefSeq" id="WP_155847018.1">
    <property type="nucleotide sequence ID" value="NZ_CP123523.1"/>
</dbReference>
<name>D2U158_9GAMM</name>
<evidence type="ECO:0000313" key="4">
    <source>
        <dbReference type="Proteomes" id="UP000295134"/>
    </source>
</evidence>
<proteinExistence type="predicted"/>
<gene>
    <name evidence="1" type="ORF">ARN_22630</name>
    <name evidence="2" type="ORF">ArsFIN_25940</name>
    <name evidence="3" type="ORF">QE258_11865</name>
</gene>
<dbReference type="KEGG" id="ans:ArsFIN_25940"/>
<dbReference type="EMBL" id="FN545231">
    <property type="protein sequence ID" value="CBA74391.1"/>
    <property type="molecule type" value="Genomic_DNA"/>
</dbReference>
<evidence type="ECO:0000313" key="3">
    <source>
        <dbReference type="EMBL" id="WGM04335.1"/>
    </source>
</evidence>
<dbReference type="AlphaFoldDB" id="D2U158"/>
<reference evidence="2 4" key="2">
    <citation type="submission" date="2019-03" db="EMBL/GenBank/DDBJ databases">
        <title>Long-read sequencing reveals hyperdense prophage content in a complex bacterial symbiont genome.</title>
        <authorList>
            <person name="Frost C.L."/>
            <person name="Siozios S."/>
            <person name="Nadal-Jimenez P."/>
            <person name="Brockhurst M.A."/>
            <person name="King K.C."/>
            <person name="Darby A.C."/>
            <person name="Hurst G.D.D."/>
        </authorList>
    </citation>
    <scope>NUCLEOTIDE SEQUENCE [LARGE SCALE GENOMIC DNA]</scope>
    <source>
        <strain evidence="2 4">FIN</strain>
    </source>
</reference>
<evidence type="ECO:0000313" key="2">
    <source>
        <dbReference type="EMBL" id="QBY44020.1"/>
    </source>
</evidence>
<reference evidence="3" key="3">
    <citation type="submission" date="2023-04" db="EMBL/GenBank/DDBJ databases">
        <title>Genome dynamics across the evolutionary transition to endosymbiosis.</title>
        <authorList>
            <person name="Siozios S."/>
            <person name="Nadal-Jimenez P."/>
            <person name="Azagi T."/>
            <person name="Sprong H."/>
            <person name="Frost C.L."/>
            <person name="Parratt S.R."/>
            <person name="Taylor G."/>
            <person name="Brettell L."/>
            <person name="Lew K.C."/>
            <person name="Croft L."/>
            <person name="King K.C."/>
            <person name="Brockhurst M.A."/>
            <person name="Hypsa V."/>
            <person name="Novakova E."/>
            <person name="Darby A.C."/>
            <person name="Hurst G.D.D."/>
        </authorList>
    </citation>
    <scope>NUCLEOTIDE SEQUENCE</scope>
    <source>
        <strain evidence="3">ANv_CAN</strain>
    </source>
</reference>